<feature type="transmembrane region" description="Helical" evidence="7">
    <location>
        <begin position="267"/>
        <end position="287"/>
    </location>
</feature>
<feature type="transmembrane region" description="Helical" evidence="7">
    <location>
        <begin position="110"/>
        <end position="131"/>
    </location>
</feature>
<dbReference type="PANTHER" id="PTHR30193">
    <property type="entry name" value="ABC TRANSPORTER PERMEASE PROTEIN"/>
    <property type="match status" value="1"/>
</dbReference>
<dbReference type="GO" id="GO:0005886">
    <property type="term" value="C:plasma membrane"/>
    <property type="evidence" value="ECO:0007669"/>
    <property type="project" value="UniProtKB-SubCell"/>
</dbReference>
<keyword evidence="6 7" id="KW-0472">Membrane</keyword>
<proteinExistence type="inferred from homology"/>
<evidence type="ECO:0000256" key="3">
    <source>
        <dbReference type="ARBA" id="ARBA00022475"/>
    </source>
</evidence>
<evidence type="ECO:0000256" key="4">
    <source>
        <dbReference type="ARBA" id="ARBA00022692"/>
    </source>
</evidence>
<dbReference type="Pfam" id="PF00528">
    <property type="entry name" value="BPD_transp_1"/>
    <property type="match status" value="1"/>
</dbReference>
<keyword evidence="3" id="KW-1003">Cell membrane</keyword>
<organism evidence="9 10">
    <name type="scientific">Paenibacillus swuensis</name>
    <dbReference type="NCBI Taxonomy" id="1178515"/>
    <lineage>
        <taxon>Bacteria</taxon>
        <taxon>Bacillati</taxon>
        <taxon>Bacillota</taxon>
        <taxon>Bacilli</taxon>
        <taxon>Bacillales</taxon>
        <taxon>Paenibacillaceae</taxon>
        <taxon>Paenibacillus</taxon>
    </lineage>
</organism>
<dbReference type="AlphaFoldDB" id="A0A172TDQ6"/>
<dbReference type="Proteomes" id="UP000076927">
    <property type="component" value="Chromosome"/>
</dbReference>
<dbReference type="InterPro" id="IPR051393">
    <property type="entry name" value="ABC_transporter_permease"/>
</dbReference>
<comment type="similarity">
    <text evidence="7">Belongs to the binding-protein-dependent transport system permease family.</text>
</comment>
<name>A0A172TDQ6_9BACL</name>
<comment type="subcellular location">
    <subcellularLocation>
        <location evidence="1 7">Cell membrane</location>
        <topology evidence="1 7">Multi-pass membrane protein</topology>
    </subcellularLocation>
</comment>
<evidence type="ECO:0000313" key="10">
    <source>
        <dbReference type="Proteomes" id="UP000076927"/>
    </source>
</evidence>
<protein>
    <submittedName>
        <fullName evidence="9">Sugar ABC transporter permease</fullName>
    </submittedName>
</protein>
<keyword evidence="5 7" id="KW-1133">Transmembrane helix</keyword>
<evidence type="ECO:0000256" key="2">
    <source>
        <dbReference type="ARBA" id="ARBA00022448"/>
    </source>
</evidence>
<keyword evidence="4 7" id="KW-0812">Transmembrane</keyword>
<evidence type="ECO:0000256" key="7">
    <source>
        <dbReference type="RuleBase" id="RU363032"/>
    </source>
</evidence>
<sequence>MRMHGKLKQSEMWYGYLFILPMVIGYGIFLLGPIITSFMMSFTDWSLIKEAKFIGLDNYKRMFTADPLFYDTALNTLYFTLILVPVNIVLTLGLAMLLQEKIPGIGFFRTAIFTPVVTSVVVWAIVWKYIFQTDNGLLNTIIKMLGFEGQAWLYNLSLAIPVVVTVTLLKGLGMNMVIFLAALNDVPQMYYEAAKIDGASKWRTFRSVTLPMISPAIFMVLIITIIGSLKVFGQIYVMTGGGPGTSTYVFVYYIYEQAFKMYEFGYASSIAFVLFFIIMVLTIIQWVGRKRWVHHEE</sequence>
<evidence type="ECO:0000256" key="5">
    <source>
        <dbReference type="ARBA" id="ARBA00022989"/>
    </source>
</evidence>
<dbReference type="SUPFAM" id="SSF161098">
    <property type="entry name" value="MetI-like"/>
    <property type="match status" value="1"/>
</dbReference>
<feature type="transmembrane region" description="Helical" evidence="7">
    <location>
        <begin position="208"/>
        <end position="229"/>
    </location>
</feature>
<evidence type="ECO:0000256" key="6">
    <source>
        <dbReference type="ARBA" id="ARBA00023136"/>
    </source>
</evidence>
<feature type="transmembrane region" description="Helical" evidence="7">
    <location>
        <begin position="77"/>
        <end position="98"/>
    </location>
</feature>
<dbReference type="OrthoDB" id="9788108at2"/>
<dbReference type="STRING" id="1178515.SY83_01070"/>
<reference evidence="9 10" key="1">
    <citation type="submission" date="2015-01" db="EMBL/GenBank/DDBJ databases">
        <title>Paenibacillus swuensis/DY6/whole genome sequencing.</title>
        <authorList>
            <person name="Kim M.K."/>
            <person name="Srinivasan S."/>
            <person name="Lee J.-J."/>
        </authorList>
    </citation>
    <scope>NUCLEOTIDE SEQUENCE [LARGE SCALE GENOMIC DNA]</scope>
    <source>
        <strain evidence="9 10">DY6</strain>
    </source>
</reference>
<evidence type="ECO:0000259" key="8">
    <source>
        <dbReference type="PROSITE" id="PS50928"/>
    </source>
</evidence>
<dbReference type="GO" id="GO:0055085">
    <property type="term" value="P:transmembrane transport"/>
    <property type="evidence" value="ECO:0007669"/>
    <property type="project" value="InterPro"/>
</dbReference>
<evidence type="ECO:0000256" key="1">
    <source>
        <dbReference type="ARBA" id="ARBA00004651"/>
    </source>
</evidence>
<gene>
    <name evidence="9" type="ORF">SY83_01070</name>
</gene>
<dbReference type="KEGG" id="pswu:SY83_01070"/>
<dbReference type="InterPro" id="IPR035906">
    <property type="entry name" value="MetI-like_sf"/>
</dbReference>
<keyword evidence="2 7" id="KW-0813">Transport</keyword>
<dbReference type="PANTHER" id="PTHR30193:SF37">
    <property type="entry name" value="INNER MEMBRANE ABC TRANSPORTER PERMEASE PROTEIN YCJO"/>
    <property type="match status" value="1"/>
</dbReference>
<keyword evidence="10" id="KW-1185">Reference proteome</keyword>
<dbReference type="EMBL" id="CP011388">
    <property type="protein sequence ID" value="ANE45158.1"/>
    <property type="molecule type" value="Genomic_DNA"/>
</dbReference>
<feature type="transmembrane region" description="Helical" evidence="7">
    <location>
        <begin position="235"/>
        <end position="255"/>
    </location>
</feature>
<accession>A0A172TDQ6</accession>
<evidence type="ECO:0000313" key="9">
    <source>
        <dbReference type="EMBL" id="ANE45158.1"/>
    </source>
</evidence>
<dbReference type="Gene3D" id="1.10.3720.10">
    <property type="entry name" value="MetI-like"/>
    <property type="match status" value="1"/>
</dbReference>
<dbReference type="PATRIC" id="fig|1178515.4.peg.186"/>
<dbReference type="InterPro" id="IPR000515">
    <property type="entry name" value="MetI-like"/>
</dbReference>
<feature type="domain" description="ABC transmembrane type-1" evidence="8">
    <location>
        <begin position="73"/>
        <end position="285"/>
    </location>
</feature>
<feature type="transmembrane region" description="Helical" evidence="7">
    <location>
        <begin position="12"/>
        <end position="35"/>
    </location>
</feature>
<dbReference type="CDD" id="cd06261">
    <property type="entry name" value="TM_PBP2"/>
    <property type="match status" value="1"/>
</dbReference>
<dbReference type="PROSITE" id="PS50928">
    <property type="entry name" value="ABC_TM1"/>
    <property type="match status" value="1"/>
</dbReference>